<dbReference type="Proteomes" id="UP000053257">
    <property type="component" value="Unassembled WGS sequence"/>
</dbReference>
<accession>A0A0C3NZQ4</accession>
<keyword evidence="1" id="KW-0812">Transmembrane</keyword>
<dbReference type="Pfam" id="PF24853">
    <property type="entry name" value="DUF7727"/>
    <property type="match status" value="1"/>
</dbReference>
<organism evidence="3 4">
    <name type="scientific">Phlebiopsis gigantea (strain 11061_1 CR5-6)</name>
    <name type="common">White-rot fungus</name>
    <name type="synonym">Peniophora gigantea</name>
    <dbReference type="NCBI Taxonomy" id="745531"/>
    <lineage>
        <taxon>Eukaryota</taxon>
        <taxon>Fungi</taxon>
        <taxon>Dikarya</taxon>
        <taxon>Basidiomycota</taxon>
        <taxon>Agaricomycotina</taxon>
        <taxon>Agaricomycetes</taxon>
        <taxon>Polyporales</taxon>
        <taxon>Phanerochaetaceae</taxon>
        <taxon>Phlebiopsis</taxon>
    </lineage>
</organism>
<keyword evidence="1" id="KW-0472">Membrane</keyword>
<keyword evidence="1" id="KW-1133">Transmembrane helix</keyword>
<name>A0A0C3NZQ4_PHLG1</name>
<dbReference type="PANTHER" id="PTHR40629:SF1">
    <property type="entry name" value="PRO41 PROTEIN"/>
    <property type="match status" value="1"/>
</dbReference>
<evidence type="ECO:0000313" key="3">
    <source>
        <dbReference type="EMBL" id="KIP10934.1"/>
    </source>
</evidence>
<proteinExistence type="predicted"/>
<sequence length="155" mass="17287">MGNLIWHEWSRYVSLTATVYTIWAAFWGFLYRKFFWDFVGGTLRAPGGLQPADNVAVFIDIIVKAPIVQILSMILGFGILALEYPAPFLKGTSLYRSLVMRIVVLLLQAFLAILYYQGTNGAIWSLVAVIGYMRAIMLGESMAEAKENRGRGGKA</sequence>
<dbReference type="PANTHER" id="PTHR40629">
    <property type="entry name" value="PRO41 PROTEIN"/>
    <property type="match status" value="1"/>
</dbReference>
<feature type="transmembrane region" description="Helical" evidence="1">
    <location>
        <begin position="67"/>
        <end position="86"/>
    </location>
</feature>
<protein>
    <recommendedName>
        <fullName evidence="2">DUF7727 domain-containing protein</fullName>
    </recommendedName>
</protein>
<keyword evidence="4" id="KW-1185">Reference proteome</keyword>
<dbReference type="EMBL" id="KN840450">
    <property type="protein sequence ID" value="KIP10934.1"/>
    <property type="molecule type" value="Genomic_DNA"/>
</dbReference>
<feature type="transmembrane region" description="Helical" evidence="1">
    <location>
        <begin position="12"/>
        <end position="30"/>
    </location>
</feature>
<feature type="domain" description="DUF7727" evidence="2">
    <location>
        <begin position="1"/>
        <end position="140"/>
    </location>
</feature>
<dbReference type="OrthoDB" id="2110422at2759"/>
<evidence type="ECO:0000256" key="1">
    <source>
        <dbReference type="SAM" id="Phobius"/>
    </source>
</evidence>
<reference evidence="3 4" key="1">
    <citation type="journal article" date="2014" name="PLoS Genet.">
        <title>Analysis of the Phlebiopsis gigantea genome, transcriptome and secretome provides insight into its pioneer colonization strategies of wood.</title>
        <authorList>
            <person name="Hori C."/>
            <person name="Ishida T."/>
            <person name="Igarashi K."/>
            <person name="Samejima M."/>
            <person name="Suzuki H."/>
            <person name="Master E."/>
            <person name="Ferreira P."/>
            <person name="Ruiz-Duenas F.J."/>
            <person name="Held B."/>
            <person name="Canessa P."/>
            <person name="Larrondo L.F."/>
            <person name="Schmoll M."/>
            <person name="Druzhinina I.S."/>
            <person name="Kubicek C.P."/>
            <person name="Gaskell J.A."/>
            <person name="Kersten P."/>
            <person name="St John F."/>
            <person name="Glasner J."/>
            <person name="Sabat G."/>
            <person name="Splinter BonDurant S."/>
            <person name="Syed K."/>
            <person name="Yadav J."/>
            <person name="Mgbeahuruike A.C."/>
            <person name="Kovalchuk A."/>
            <person name="Asiegbu F.O."/>
            <person name="Lackner G."/>
            <person name="Hoffmeister D."/>
            <person name="Rencoret J."/>
            <person name="Gutierrez A."/>
            <person name="Sun H."/>
            <person name="Lindquist E."/>
            <person name="Barry K."/>
            <person name="Riley R."/>
            <person name="Grigoriev I.V."/>
            <person name="Henrissat B."/>
            <person name="Kues U."/>
            <person name="Berka R.M."/>
            <person name="Martinez A.T."/>
            <person name="Covert S.F."/>
            <person name="Blanchette R.A."/>
            <person name="Cullen D."/>
        </authorList>
    </citation>
    <scope>NUCLEOTIDE SEQUENCE [LARGE SCALE GENOMIC DNA]</scope>
    <source>
        <strain evidence="3 4">11061_1 CR5-6</strain>
    </source>
</reference>
<dbReference type="AlphaFoldDB" id="A0A0C3NZQ4"/>
<dbReference type="HOGENOM" id="CLU_132815_1_0_1"/>
<feature type="transmembrane region" description="Helical" evidence="1">
    <location>
        <begin position="98"/>
        <end position="116"/>
    </location>
</feature>
<dbReference type="InterPro" id="IPR056144">
    <property type="entry name" value="DUF7727"/>
</dbReference>
<evidence type="ECO:0000313" key="4">
    <source>
        <dbReference type="Proteomes" id="UP000053257"/>
    </source>
</evidence>
<feature type="transmembrane region" description="Helical" evidence="1">
    <location>
        <begin position="122"/>
        <end position="139"/>
    </location>
</feature>
<gene>
    <name evidence="3" type="ORF">PHLGIDRAFT_28234</name>
</gene>
<evidence type="ECO:0000259" key="2">
    <source>
        <dbReference type="Pfam" id="PF24853"/>
    </source>
</evidence>